<feature type="compositionally biased region" description="Low complexity" evidence="2">
    <location>
        <begin position="743"/>
        <end position="761"/>
    </location>
</feature>
<organism evidence="3 4">
    <name type="scientific">Aspergillus chevalieri</name>
    <name type="common">Eurotium chevalieri</name>
    <dbReference type="NCBI Taxonomy" id="182096"/>
    <lineage>
        <taxon>Eukaryota</taxon>
        <taxon>Fungi</taxon>
        <taxon>Dikarya</taxon>
        <taxon>Ascomycota</taxon>
        <taxon>Pezizomycotina</taxon>
        <taxon>Eurotiomycetes</taxon>
        <taxon>Eurotiomycetidae</taxon>
        <taxon>Eurotiales</taxon>
        <taxon>Aspergillaceae</taxon>
        <taxon>Aspergillus</taxon>
        <taxon>Aspergillus subgen. Aspergillus</taxon>
    </lineage>
</organism>
<protein>
    <submittedName>
        <fullName evidence="3">Uncharacterized protein</fullName>
    </submittedName>
</protein>
<keyword evidence="4" id="KW-1185">Reference proteome</keyword>
<reference evidence="3" key="1">
    <citation type="submission" date="2021-01" db="EMBL/GenBank/DDBJ databases">
        <authorList>
            <consortium name="Aspergillus chevalieri M1 genome sequencing consortium"/>
            <person name="Kazuki M."/>
            <person name="Futagami T."/>
        </authorList>
    </citation>
    <scope>NUCLEOTIDE SEQUENCE</scope>
    <source>
        <strain evidence="3">M1</strain>
    </source>
</reference>
<evidence type="ECO:0000256" key="2">
    <source>
        <dbReference type="SAM" id="MobiDB-lite"/>
    </source>
</evidence>
<dbReference type="KEGG" id="ache:ACHE_80031S"/>
<proteinExistence type="predicted"/>
<dbReference type="EMBL" id="AP024423">
    <property type="protein sequence ID" value="BCR92131.1"/>
    <property type="molecule type" value="Genomic_DNA"/>
</dbReference>
<keyword evidence="1" id="KW-0175">Coiled coil</keyword>
<evidence type="ECO:0000313" key="3">
    <source>
        <dbReference type="EMBL" id="BCR92131.1"/>
    </source>
</evidence>
<dbReference type="RefSeq" id="XP_043140644.1">
    <property type="nucleotide sequence ID" value="XM_043283357.1"/>
</dbReference>
<dbReference type="Proteomes" id="UP000637239">
    <property type="component" value="Chromosome 8"/>
</dbReference>
<dbReference type="GeneID" id="66986480"/>
<feature type="coiled-coil region" evidence="1">
    <location>
        <begin position="764"/>
        <end position="819"/>
    </location>
</feature>
<dbReference type="AlphaFoldDB" id="A0A7R7VWP4"/>
<reference evidence="3" key="2">
    <citation type="submission" date="2021-02" db="EMBL/GenBank/DDBJ databases">
        <title>Aspergillus chevalieri M1 genome sequence.</title>
        <authorList>
            <person name="Kadooka C."/>
            <person name="Mori K."/>
            <person name="Futagami T."/>
        </authorList>
    </citation>
    <scope>NUCLEOTIDE SEQUENCE</scope>
    <source>
        <strain evidence="3">M1</strain>
    </source>
</reference>
<accession>A0A7R7VWP4</accession>
<evidence type="ECO:0000313" key="4">
    <source>
        <dbReference type="Proteomes" id="UP000637239"/>
    </source>
</evidence>
<evidence type="ECO:0000256" key="1">
    <source>
        <dbReference type="SAM" id="Coils"/>
    </source>
</evidence>
<name>A0A7R7VWP4_ASPCH</name>
<gene>
    <name evidence="3" type="ORF">ACHE_80031S</name>
</gene>
<feature type="region of interest" description="Disordered" evidence="2">
    <location>
        <begin position="692"/>
        <end position="761"/>
    </location>
</feature>
<sequence length="823" mass="95202">MASFPNSPLNAEDLDHQVPLIRLTEGAPDSLASDYIEYTTCLPDYPKTSTHGYSYIVEKKDSLNGKDGIKTILDEVQYSKDEISRKNIYCAFLRAPVLKVRLKCSGVKICEYLSSDLKSITHTSYNNSIWSQMRQAQQAVDLTEPDQNRRNTYTFYHSVLSRFERQKGCLQQLDTCSPGVQYHREPDVNGELIPFVGCVHYLNNPRYHFYRRLLGTQLNVELLKGLFDNNINPMPEECSMILHQKTRRLKCGINHPQGSGALLKLGCEVYFYLLLPIDQKTCPYYIFLSQGVHQHPPPPLTKTPARIIQCLEKIIFNTLTPDMTTSTFLKSPALQQFCHDNNAFTLADVHQSLNNTDRVTAIIQRQKLLHFPEGQHYNGVAFEMQINPQIKEYIQAKYQDDSEFMLICALKEQLELLLTLKSFEVDMSYKRLKAAKLNEVVFTTYLPNHGKIITLVRVFTNQESPIGYYRLFKRVFQVIANVTGQSVCFWHIHQEGFQGIICDMDNKQTSGLGKYLYELDPSRTTEEHLRSTIVFCQVHFHRNIVKAVGNHPNQQGVRQRMAGLLTCKCMDDYYKLLDLLQAHETDNADNVFHWAQHKRDPVIAAGLNKHCSLIPSEHWDFIRNSTNTAEQTHNKSYAFGRQQLLLPAVKSAWILDKRDIQQYLGRETFSIFHANRTTNMETHYLRHMQRDFSRKRQHSFSSPTMDDDNIQLPSTSGIIPPSLRNEQSSPSVRQSSIRERSWSRQSSSRGRTPTRSSSSALRRVASANIEVQQAQLDIEKEKVEIERERLKLEQERVKLAREQAEVRQLELQNLERERELYKK</sequence>